<dbReference type="Proteomes" id="UP000558488">
    <property type="component" value="Unassembled WGS sequence"/>
</dbReference>
<proteinExistence type="predicted"/>
<organism evidence="1 2">
    <name type="scientific">Pipistrellus kuhlii</name>
    <name type="common">Kuhl's pipistrelle</name>
    <dbReference type="NCBI Taxonomy" id="59472"/>
    <lineage>
        <taxon>Eukaryota</taxon>
        <taxon>Metazoa</taxon>
        <taxon>Chordata</taxon>
        <taxon>Craniata</taxon>
        <taxon>Vertebrata</taxon>
        <taxon>Euteleostomi</taxon>
        <taxon>Mammalia</taxon>
        <taxon>Eutheria</taxon>
        <taxon>Laurasiatheria</taxon>
        <taxon>Chiroptera</taxon>
        <taxon>Yangochiroptera</taxon>
        <taxon>Vespertilionidae</taxon>
        <taxon>Pipistrellus</taxon>
    </lineage>
</organism>
<dbReference type="EMBL" id="JACAGB010000014">
    <property type="protein sequence ID" value="KAF6326450.1"/>
    <property type="molecule type" value="Genomic_DNA"/>
</dbReference>
<evidence type="ECO:0000313" key="2">
    <source>
        <dbReference type="Proteomes" id="UP000558488"/>
    </source>
</evidence>
<comment type="caution">
    <text evidence="1">The sequence shown here is derived from an EMBL/GenBank/DDBJ whole genome shotgun (WGS) entry which is preliminary data.</text>
</comment>
<gene>
    <name evidence="1" type="ORF">mPipKuh1_008444</name>
</gene>
<reference evidence="1 2" key="1">
    <citation type="journal article" date="2020" name="Nature">
        <title>Six reference-quality genomes reveal evolution of bat adaptations.</title>
        <authorList>
            <person name="Jebb D."/>
            <person name="Huang Z."/>
            <person name="Pippel M."/>
            <person name="Hughes G.M."/>
            <person name="Lavrichenko K."/>
            <person name="Devanna P."/>
            <person name="Winkler S."/>
            <person name="Jermiin L.S."/>
            <person name="Skirmuntt E.C."/>
            <person name="Katzourakis A."/>
            <person name="Burkitt-Gray L."/>
            <person name="Ray D.A."/>
            <person name="Sullivan K.A.M."/>
            <person name="Roscito J.G."/>
            <person name="Kirilenko B.M."/>
            <person name="Davalos L.M."/>
            <person name="Corthals A.P."/>
            <person name="Power M.L."/>
            <person name="Jones G."/>
            <person name="Ransome R.D."/>
            <person name="Dechmann D.K.N."/>
            <person name="Locatelli A.G."/>
            <person name="Puechmaille S.J."/>
            <person name="Fedrigo O."/>
            <person name="Jarvis E.D."/>
            <person name="Hiller M."/>
            <person name="Vernes S.C."/>
            <person name="Myers E.W."/>
            <person name="Teeling E.C."/>
        </authorList>
    </citation>
    <scope>NUCLEOTIDE SEQUENCE [LARGE SCALE GENOMIC DNA]</scope>
    <source>
        <strain evidence="1">MPipKuh1</strain>
        <tissue evidence="1">Flight muscle</tissue>
    </source>
</reference>
<accession>A0A7J7VNB6</accession>
<sequence>MESGVSPALPSHFELGVGETPWRQLSWGAPCAATSPGEKLGVGPVPMVTRGVLTFLSTVLPNCAPSGGPQLVLVSPGKGCVCSCTLECAQRAPCARCRPGRTGGSRGCLVRGHWPQVKVPLDRDPRPVSERVAQYKAGLAASSSGSPAR</sequence>
<name>A0A7J7VNB6_PIPKU</name>
<protein>
    <submittedName>
        <fullName evidence="1">Uncharacterized protein</fullName>
    </submittedName>
</protein>
<dbReference type="AlphaFoldDB" id="A0A7J7VNB6"/>
<evidence type="ECO:0000313" key="1">
    <source>
        <dbReference type="EMBL" id="KAF6326450.1"/>
    </source>
</evidence>
<keyword evidence="2" id="KW-1185">Reference proteome</keyword>